<organism evidence="2 3">
    <name type="scientific">Mordavella massiliensis</name>
    <dbReference type="NCBI Taxonomy" id="1871024"/>
    <lineage>
        <taxon>Bacteria</taxon>
        <taxon>Bacillati</taxon>
        <taxon>Bacillota</taxon>
        <taxon>Clostridia</taxon>
        <taxon>Eubacteriales</taxon>
        <taxon>Clostridiaceae</taxon>
        <taxon>Mordavella</taxon>
    </lineage>
</organism>
<dbReference type="RefSeq" id="WP_204908339.1">
    <property type="nucleotide sequence ID" value="NZ_JACJLV010000009.1"/>
</dbReference>
<dbReference type="Proteomes" id="UP000713880">
    <property type="component" value="Unassembled WGS sequence"/>
</dbReference>
<keyword evidence="1" id="KW-1133">Transmembrane helix</keyword>
<evidence type="ECO:0000313" key="3">
    <source>
        <dbReference type="Proteomes" id="UP000713880"/>
    </source>
</evidence>
<evidence type="ECO:0000256" key="1">
    <source>
        <dbReference type="SAM" id="Phobius"/>
    </source>
</evidence>
<feature type="transmembrane region" description="Helical" evidence="1">
    <location>
        <begin position="12"/>
        <end position="31"/>
    </location>
</feature>
<proteinExistence type="predicted"/>
<dbReference type="Pfam" id="PF12669">
    <property type="entry name" value="FeoB_associated"/>
    <property type="match status" value="1"/>
</dbReference>
<name>A0A938X0T9_9CLOT</name>
<reference evidence="2" key="2">
    <citation type="journal article" date="2021" name="Sci. Rep.">
        <title>The distribution of antibiotic resistance genes in chicken gut microbiota commensals.</title>
        <authorList>
            <person name="Juricova H."/>
            <person name="Matiasovicova J."/>
            <person name="Kubasova T."/>
            <person name="Cejkova D."/>
            <person name="Rychlik I."/>
        </authorList>
    </citation>
    <scope>NUCLEOTIDE SEQUENCE</scope>
    <source>
        <strain evidence="2">An420c</strain>
    </source>
</reference>
<protein>
    <submittedName>
        <fullName evidence="2">FeoB-associated Cys-rich membrane protein</fullName>
    </submittedName>
</protein>
<dbReference type="EMBL" id="JACJLV010000009">
    <property type="protein sequence ID" value="MBM6826282.1"/>
    <property type="molecule type" value="Genomic_DNA"/>
</dbReference>
<gene>
    <name evidence="2" type="ORF">H6A13_04050</name>
</gene>
<keyword evidence="3" id="KW-1185">Reference proteome</keyword>
<sequence>MRYEMALLAAEGLFSTAIVGGILVAALLFAARRLWKKRREQGPGCGCGGCTDCKGCSFRKPEDKN</sequence>
<accession>A0A938X0T9</accession>
<dbReference type="AlphaFoldDB" id="A0A938X0T9"/>
<reference evidence="2" key="1">
    <citation type="submission" date="2020-08" db="EMBL/GenBank/DDBJ databases">
        <authorList>
            <person name="Cejkova D."/>
            <person name="Kubasova T."/>
            <person name="Jahodarova E."/>
            <person name="Rychlik I."/>
        </authorList>
    </citation>
    <scope>NUCLEOTIDE SEQUENCE</scope>
    <source>
        <strain evidence="2">An420c</strain>
    </source>
</reference>
<keyword evidence="1" id="KW-0812">Transmembrane</keyword>
<evidence type="ECO:0000313" key="2">
    <source>
        <dbReference type="EMBL" id="MBM6826282.1"/>
    </source>
</evidence>
<keyword evidence="1" id="KW-0472">Membrane</keyword>
<comment type="caution">
    <text evidence="2">The sequence shown here is derived from an EMBL/GenBank/DDBJ whole genome shotgun (WGS) entry which is preliminary data.</text>
</comment>